<name>A0A3L6TPF9_PANMI</name>
<dbReference type="Pfam" id="PF00646">
    <property type="entry name" value="F-box"/>
    <property type="match status" value="1"/>
</dbReference>
<comment type="caution">
    <text evidence="2">The sequence shown here is derived from an EMBL/GenBank/DDBJ whole genome shotgun (WGS) entry which is preliminary data.</text>
</comment>
<dbReference type="PANTHER" id="PTHR44259">
    <property type="entry name" value="OS07G0183000 PROTEIN-RELATED"/>
    <property type="match status" value="1"/>
</dbReference>
<dbReference type="SMART" id="SM00256">
    <property type="entry name" value="FBOX"/>
    <property type="match status" value="1"/>
</dbReference>
<protein>
    <recommendedName>
        <fullName evidence="1">F-box domain-containing protein</fullName>
    </recommendedName>
</protein>
<dbReference type="AlphaFoldDB" id="A0A3L6TPF9"/>
<proteinExistence type="predicted"/>
<dbReference type="Proteomes" id="UP000275267">
    <property type="component" value="Unassembled WGS sequence"/>
</dbReference>
<dbReference type="InterPro" id="IPR036047">
    <property type="entry name" value="F-box-like_dom_sf"/>
</dbReference>
<keyword evidence="3" id="KW-1185">Reference proteome</keyword>
<feature type="domain" description="F-box" evidence="1">
    <location>
        <begin position="27"/>
        <end position="65"/>
    </location>
</feature>
<dbReference type="InterPro" id="IPR050942">
    <property type="entry name" value="F-box_BR-signaling"/>
</dbReference>
<dbReference type="OrthoDB" id="622644at2759"/>
<reference evidence="3" key="1">
    <citation type="journal article" date="2019" name="Nat. Commun.">
        <title>The genome of broomcorn millet.</title>
        <authorList>
            <person name="Zou C."/>
            <person name="Miki D."/>
            <person name="Li D."/>
            <person name="Tang Q."/>
            <person name="Xiao L."/>
            <person name="Rajput S."/>
            <person name="Deng P."/>
            <person name="Jia W."/>
            <person name="Huang R."/>
            <person name="Zhang M."/>
            <person name="Sun Y."/>
            <person name="Hu J."/>
            <person name="Fu X."/>
            <person name="Schnable P.S."/>
            <person name="Li F."/>
            <person name="Zhang H."/>
            <person name="Feng B."/>
            <person name="Zhu X."/>
            <person name="Liu R."/>
            <person name="Schnable J.C."/>
            <person name="Zhu J.-K."/>
            <person name="Zhang H."/>
        </authorList>
    </citation>
    <scope>NUCLEOTIDE SEQUENCE [LARGE SCALE GENOMIC DNA]</scope>
</reference>
<dbReference type="PANTHER" id="PTHR44259:SF77">
    <property type="entry name" value="OS04G0563401 PROTEIN"/>
    <property type="match status" value="1"/>
</dbReference>
<evidence type="ECO:0000259" key="1">
    <source>
        <dbReference type="SMART" id="SM00256"/>
    </source>
</evidence>
<dbReference type="SUPFAM" id="SSF81383">
    <property type="entry name" value="F-box domain"/>
    <property type="match status" value="1"/>
</dbReference>
<dbReference type="InterPro" id="IPR001810">
    <property type="entry name" value="F-box_dom"/>
</dbReference>
<dbReference type="Pfam" id="PF03478">
    <property type="entry name" value="Beta-prop_KIB1-4"/>
    <property type="match status" value="1"/>
</dbReference>
<dbReference type="CDD" id="cd09917">
    <property type="entry name" value="F-box_SF"/>
    <property type="match status" value="1"/>
</dbReference>
<sequence>MGESTKASATGLDSSIGTYTSPSWSGLPTDILLSILQCLELPQALVFALVCTSWRSAATVAGIPRSGTPWLMSWRDLLEERKDQVKGSSSVTCKFRHILDVDKVYDVTFPRNSFVCCCGASHGWLILVNEQCDLELYNPFTLAMISLPPVTDLEAVYNSEGNKEGYLYDKGGVYKTKDLAACFYQKAMLSCSPLKKDEYSVVIIHHDGSWLSLARAGERKWQVVSTLDVSSQGRYADCVYHNGSLYTVTIQGTVEKWDLDGLNGPAKEIIANKRHNAPILTRHLVSTPWGDLLQASAVLEIGCRTLAESVRFELCKVDSTCKIGSQATASAVLQHAMFIGLNHSACLSTNNFSGLKPGCIYSSVPWITERKYFLLRCHSWKGVKIYNLKRKTLKDAFPSSAHQYASYPPPSEVWIAPHI</sequence>
<evidence type="ECO:0000313" key="3">
    <source>
        <dbReference type="Proteomes" id="UP000275267"/>
    </source>
</evidence>
<accession>A0A3L6TPF9</accession>
<dbReference type="Gene3D" id="1.20.1280.50">
    <property type="match status" value="1"/>
</dbReference>
<evidence type="ECO:0000313" key="2">
    <source>
        <dbReference type="EMBL" id="RLN42139.1"/>
    </source>
</evidence>
<dbReference type="EMBL" id="PQIB02000001">
    <property type="protein sequence ID" value="RLN42139.1"/>
    <property type="molecule type" value="Genomic_DNA"/>
</dbReference>
<gene>
    <name evidence="2" type="ORF">C2845_PM01G16720</name>
</gene>
<organism evidence="2 3">
    <name type="scientific">Panicum miliaceum</name>
    <name type="common">Proso millet</name>
    <name type="synonym">Broomcorn millet</name>
    <dbReference type="NCBI Taxonomy" id="4540"/>
    <lineage>
        <taxon>Eukaryota</taxon>
        <taxon>Viridiplantae</taxon>
        <taxon>Streptophyta</taxon>
        <taxon>Embryophyta</taxon>
        <taxon>Tracheophyta</taxon>
        <taxon>Spermatophyta</taxon>
        <taxon>Magnoliopsida</taxon>
        <taxon>Liliopsida</taxon>
        <taxon>Poales</taxon>
        <taxon>Poaceae</taxon>
        <taxon>PACMAD clade</taxon>
        <taxon>Panicoideae</taxon>
        <taxon>Panicodae</taxon>
        <taxon>Paniceae</taxon>
        <taxon>Panicinae</taxon>
        <taxon>Panicum</taxon>
        <taxon>Panicum sect. Panicum</taxon>
    </lineage>
</organism>
<dbReference type="InterPro" id="IPR005174">
    <property type="entry name" value="KIB1-4_b-propeller"/>
</dbReference>
<dbReference type="STRING" id="4540.A0A3L6TPF9"/>